<dbReference type="KEGG" id="mpq:ABA45_18025"/>
<dbReference type="GO" id="GO:0005829">
    <property type="term" value="C:cytosol"/>
    <property type="evidence" value="ECO:0007669"/>
    <property type="project" value="TreeGrafter"/>
</dbReference>
<keyword evidence="3" id="KW-0804">Transcription</keyword>
<dbReference type="Proteomes" id="UP000036406">
    <property type="component" value="Chromosome"/>
</dbReference>
<dbReference type="Pfam" id="PF13404">
    <property type="entry name" value="HTH_AsnC-type"/>
    <property type="match status" value="1"/>
</dbReference>
<dbReference type="GO" id="GO:0043565">
    <property type="term" value="F:sequence-specific DNA binding"/>
    <property type="evidence" value="ECO:0007669"/>
    <property type="project" value="InterPro"/>
</dbReference>
<accession>A0A0H4IHT4</accession>
<evidence type="ECO:0000259" key="4">
    <source>
        <dbReference type="PROSITE" id="PS50956"/>
    </source>
</evidence>
<dbReference type="EMBL" id="CP011494">
    <property type="protein sequence ID" value="AKO54447.1"/>
    <property type="molecule type" value="Genomic_DNA"/>
</dbReference>
<dbReference type="Gene3D" id="3.30.70.920">
    <property type="match status" value="1"/>
</dbReference>
<evidence type="ECO:0000256" key="1">
    <source>
        <dbReference type="ARBA" id="ARBA00023015"/>
    </source>
</evidence>
<keyword evidence="1" id="KW-0805">Transcription regulation</keyword>
<organism evidence="5 6">
    <name type="scientific">Marinobacter psychrophilus</name>
    <dbReference type="NCBI Taxonomy" id="330734"/>
    <lineage>
        <taxon>Bacteria</taxon>
        <taxon>Pseudomonadati</taxon>
        <taxon>Pseudomonadota</taxon>
        <taxon>Gammaproteobacteria</taxon>
        <taxon>Pseudomonadales</taxon>
        <taxon>Marinobacteraceae</taxon>
        <taxon>Marinobacter</taxon>
    </lineage>
</organism>
<dbReference type="InterPro" id="IPR011991">
    <property type="entry name" value="ArsR-like_HTH"/>
</dbReference>
<feature type="domain" description="HTH asnC-type" evidence="4">
    <location>
        <begin position="9"/>
        <end position="70"/>
    </location>
</feature>
<dbReference type="InterPro" id="IPR036388">
    <property type="entry name" value="WH-like_DNA-bd_sf"/>
</dbReference>
<protein>
    <submittedName>
        <fullName evidence="5">ArsR family transcriptional regulator</fullName>
    </submittedName>
</protein>
<dbReference type="GO" id="GO:0006355">
    <property type="term" value="P:regulation of DNA-templated transcription"/>
    <property type="evidence" value="ECO:0007669"/>
    <property type="project" value="UniProtKB-ARBA"/>
</dbReference>
<dbReference type="SMART" id="SM00344">
    <property type="entry name" value="HTH_ASNC"/>
    <property type="match status" value="1"/>
</dbReference>
<evidence type="ECO:0000256" key="2">
    <source>
        <dbReference type="ARBA" id="ARBA00023125"/>
    </source>
</evidence>
<gene>
    <name evidence="5" type="ORF">ABA45_18025</name>
</gene>
<dbReference type="Pfam" id="PF01037">
    <property type="entry name" value="AsnC_trans_reg"/>
    <property type="match status" value="1"/>
</dbReference>
<dbReference type="InterPro" id="IPR036390">
    <property type="entry name" value="WH_DNA-bd_sf"/>
</dbReference>
<dbReference type="PROSITE" id="PS50956">
    <property type="entry name" value="HTH_ASNC_2"/>
    <property type="match status" value="1"/>
</dbReference>
<evidence type="ECO:0000256" key="3">
    <source>
        <dbReference type="ARBA" id="ARBA00023163"/>
    </source>
</evidence>
<dbReference type="PRINTS" id="PR00033">
    <property type="entry name" value="HTHASNC"/>
</dbReference>
<dbReference type="Gene3D" id="1.10.10.10">
    <property type="entry name" value="Winged helix-like DNA-binding domain superfamily/Winged helix DNA-binding domain"/>
    <property type="match status" value="1"/>
</dbReference>
<evidence type="ECO:0000313" key="6">
    <source>
        <dbReference type="Proteomes" id="UP000036406"/>
    </source>
</evidence>
<reference evidence="5 6" key="1">
    <citation type="submission" date="2015-05" db="EMBL/GenBank/DDBJ databases">
        <title>Complete genome of Marinobacter psychrophilus strain 20041T isolated from sea-ice of the Canadian Basin.</title>
        <authorList>
            <person name="Song L."/>
            <person name="Ren L."/>
            <person name="Yu Y."/>
            <person name="Wang X."/>
        </authorList>
    </citation>
    <scope>NUCLEOTIDE SEQUENCE [LARGE SCALE GENOMIC DNA]</scope>
    <source>
        <strain evidence="5 6">20041</strain>
    </source>
</reference>
<dbReference type="CDD" id="cd00090">
    <property type="entry name" value="HTH_ARSR"/>
    <property type="match status" value="1"/>
</dbReference>
<dbReference type="AlphaFoldDB" id="A0A0H4IHT4"/>
<dbReference type="PANTHER" id="PTHR30154">
    <property type="entry name" value="LEUCINE-RESPONSIVE REGULATORY PROTEIN"/>
    <property type="match status" value="1"/>
</dbReference>
<sequence length="163" mass="18651">MQASNMSSIDNFDRNILRIMQASNRTTSDQIAEQVGLSPAAVQRRVKRMREQQIISADVSCVSAKALGRNVTLIVQVSLERERSDLMDLFKKEMKKREEVQQCYYVTGSADFILVVTAFDMEDYERFTSDAFFENNNVRSFQTHVVMDPVKVGLTVPVEEKKD</sequence>
<dbReference type="InterPro" id="IPR000485">
    <property type="entry name" value="AsnC-type_HTH_dom"/>
</dbReference>
<keyword evidence="2" id="KW-0238">DNA-binding</keyword>
<dbReference type="SUPFAM" id="SSF54909">
    <property type="entry name" value="Dimeric alpha+beta barrel"/>
    <property type="match status" value="1"/>
</dbReference>
<dbReference type="PATRIC" id="fig|330734.3.peg.3795"/>
<dbReference type="InterPro" id="IPR019887">
    <property type="entry name" value="Tscrpt_reg_AsnC/Lrp_C"/>
</dbReference>
<dbReference type="STRING" id="330734.ABA45_18025"/>
<dbReference type="GO" id="GO:0043200">
    <property type="term" value="P:response to amino acid"/>
    <property type="evidence" value="ECO:0007669"/>
    <property type="project" value="TreeGrafter"/>
</dbReference>
<keyword evidence="6" id="KW-1185">Reference proteome</keyword>
<dbReference type="InterPro" id="IPR019888">
    <property type="entry name" value="Tscrpt_reg_AsnC-like"/>
</dbReference>
<dbReference type="SUPFAM" id="SSF46785">
    <property type="entry name" value="Winged helix' DNA-binding domain"/>
    <property type="match status" value="1"/>
</dbReference>
<dbReference type="PANTHER" id="PTHR30154:SF34">
    <property type="entry name" value="TRANSCRIPTIONAL REGULATOR AZLB"/>
    <property type="match status" value="1"/>
</dbReference>
<proteinExistence type="predicted"/>
<evidence type="ECO:0000313" key="5">
    <source>
        <dbReference type="EMBL" id="AKO54447.1"/>
    </source>
</evidence>
<dbReference type="InterPro" id="IPR011008">
    <property type="entry name" value="Dimeric_a/b-barrel"/>
</dbReference>
<name>A0A0H4IHT4_9GAMM</name>